<protein>
    <submittedName>
        <fullName evidence="2">DUF5518 domain-containing protein</fullName>
    </submittedName>
</protein>
<dbReference type="EMBL" id="CP065856">
    <property type="protein sequence ID" value="QPV61783.1"/>
    <property type="molecule type" value="Genomic_DNA"/>
</dbReference>
<dbReference type="AlphaFoldDB" id="A0A7T3KUB3"/>
<feature type="transmembrane region" description="Helical" evidence="1">
    <location>
        <begin position="21"/>
        <end position="40"/>
    </location>
</feature>
<sequence length="152" mass="15247">MSRSGPDSGPLPGSLSRTWQYALVGGVISMPLTLAAYWSSGASDSFSFNMVVVGGVVAGFLARRYSADVSAASLRAGVIGGLAGYVWMAPGILATAESFAEAWSFAPATGLLFAVFSAVVLCIAAIPGLIGGVVGAWICGVLGRESPPTASA</sequence>
<reference evidence="2 3" key="1">
    <citation type="submission" date="2020-12" db="EMBL/GenBank/DDBJ databases">
        <title>Halosimplex halophilum sp. nov. and Halosimplex salinum sp. nov., two new members of the genus Halosimplex.</title>
        <authorList>
            <person name="Cui H.L."/>
        </authorList>
    </citation>
    <scope>NUCLEOTIDE SEQUENCE [LARGE SCALE GENOMIC DNA]</scope>
    <source>
        <strain evidence="2 3">YGH94</strain>
    </source>
</reference>
<feature type="transmembrane region" description="Helical" evidence="1">
    <location>
        <begin position="46"/>
        <end position="62"/>
    </location>
</feature>
<keyword evidence="1" id="KW-0472">Membrane</keyword>
<dbReference type="OrthoDB" id="239797at2157"/>
<proteinExistence type="predicted"/>
<dbReference type="InterPro" id="IPR040493">
    <property type="entry name" value="DUF5518"/>
</dbReference>
<gene>
    <name evidence="2" type="ORF">I7X12_13615</name>
</gene>
<keyword evidence="1" id="KW-0812">Transmembrane</keyword>
<evidence type="ECO:0000313" key="2">
    <source>
        <dbReference type="EMBL" id="QPV61783.1"/>
    </source>
</evidence>
<evidence type="ECO:0000256" key="1">
    <source>
        <dbReference type="SAM" id="Phobius"/>
    </source>
</evidence>
<feature type="transmembrane region" description="Helical" evidence="1">
    <location>
        <begin position="74"/>
        <end position="93"/>
    </location>
</feature>
<dbReference type="Proteomes" id="UP000595001">
    <property type="component" value="Chromosome"/>
</dbReference>
<organism evidence="2 3">
    <name type="scientific">Halosimplex litoreum</name>
    <dbReference type="NCBI Taxonomy" id="1198301"/>
    <lineage>
        <taxon>Archaea</taxon>
        <taxon>Methanobacteriati</taxon>
        <taxon>Methanobacteriota</taxon>
        <taxon>Stenosarchaea group</taxon>
        <taxon>Halobacteria</taxon>
        <taxon>Halobacteriales</taxon>
        <taxon>Haloarculaceae</taxon>
        <taxon>Halosimplex</taxon>
    </lineage>
</organism>
<dbReference type="Pfam" id="PF17647">
    <property type="entry name" value="DUF5518"/>
    <property type="match status" value="1"/>
</dbReference>
<feature type="transmembrane region" description="Helical" evidence="1">
    <location>
        <begin position="113"/>
        <end position="138"/>
    </location>
</feature>
<dbReference type="KEGG" id="hlt:I7X12_13615"/>
<evidence type="ECO:0000313" key="3">
    <source>
        <dbReference type="Proteomes" id="UP000595001"/>
    </source>
</evidence>
<name>A0A7T3KUB3_9EURY</name>
<accession>A0A7T3KUB3</accession>
<keyword evidence="3" id="KW-1185">Reference proteome</keyword>
<keyword evidence="1" id="KW-1133">Transmembrane helix</keyword>